<proteinExistence type="predicted"/>
<organism evidence="2 3">
    <name type="scientific">Prunus yedoensis var. nudiflora</name>
    <dbReference type="NCBI Taxonomy" id="2094558"/>
    <lineage>
        <taxon>Eukaryota</taxon>
        <taxon>Viridiplantae</taxon>
        <taxon>Streptophyta</taxon>
        <taxon>Embryophyta</taxon>
        <taxon>Tracheophyta</taxon>
        <taxon>Spermatophyta</taxon>
        <taxon>Magnoliopsida</taxon>
        <taxon>eudicotyledons</taxon>
        <taxon>Gunneridae</taxon>
        <taxon>Pentapetalae</taxon>
        <taxon>rosids</taxon>
        <taxon>fabids</taxon>
        <taxon>Rosales</taxon>
        <taxon>Rosaceae</taxon>
        <taxon>Amygdaloideae</taxon>
        <taxon>Amygdaleae</taxon>
        <taxon>Prunus</taxon>
    </lineage>
</organism>
<evidence type="ECO:0000313" key="2">
    <source>
        <dbReference type="EMBL" id="PQM38709.1"/>
    </source>
</evidence>
<evidence type="ECO:0000256" key="1">
    <source>
        <dbReference type="SAM" id="MobiDB-lite"/>
    </source>
</evidence>
<sequence>MARSYAPKFFAPPPQLSPWKLGPRLRPRPLLQPKEGPPPWVRLQPGYSVEKARQKPFSLC</sequence>
<gene>
    <name evidence="2" type="ORF">Pyn_41040</name>
</gene>
<dbReference type="EMBL" id="PJQY01003285">
    <property type="protein sequence ID" value="PQM38709.1"/>
    <property type="molecule type" value="Genomic_DNA"/>
</dbReference>
<dbReference type="AlphaFoldDB" id="A0A314UVG6"/>
<name>A0A314UVG6_PRUYE</name>
<evidence type="ECO:0000313" key="3">
    <source>
        <dbReference type="Proteomes" id="UP000250321"/>
    </source>
</evidence>
<protein>
    <submittedName>
        <fullName evidence="2">Uncharacterized protein</fullName>
    </submittedName>
</protein>
<comment type="caution">
    <text evidence="2">The sequence shown here is derived from an EMBL/GenBank/DDBJ whole genome shotgun (WGS) entry which is preliminary data.</text>
</comment>
<feature type="region of interest" description="Disordered" evidence="1">
    <location>
        <begin position="1"/>
        <end position="44"/>
    </location>
</feature>
<accession>A0A314UVG6</accession>
<reference evidence="2 3" key="1">
    <citation type="submission" date="2018-02" db="EMBL/GenBank/DDBJ databases">
        <title>Draft genome of wild Prunus yedoensis var. nudiflora.</title>
        <authorList>
            <person name="Baek S."/>
            <person name="Kim J.-H."/>
            <person name="Choi K."/>
            <person name="Kim G.-B."/>
            <person name="Cho A."/>
            <person name="Jang H."/>
            <person name="Shin C.-H."/>
            <person name="Yu H.-J."/>
            <person name="Mun J.-H."/>
        </authorList>
    </citation>
    <scope>NUCLEOTIDE SEQUENCE [LARGE SCALE GENOMIC DNA]</scope>
    <source>
        <strain evidence="3">cv. Jeju island</strain>
        <tissue evidence="2">Leaf</tissue>
    </source>
</reference>
<dbReference type="Proteomes" id="UP000250321">
    <property type="component" value="Unassembled WGS sequence"/>
</dbReference>
<keyword evidence="3" id="KW-1185">Reference proteome</keyword>